<dbReference type="GO" id="GO:0020037">
    <property type="term" value="F:heme binding"/>
    <property type="evidence" value="ECO:0007669"/>
    <property type="project" value="InterPro"/>
</dbReference>
<keyword evidence="8" id="KW-0561">Oxygen transport</keyword>
<evidence type="ECO:0000256" key="8">
    <source>
        <dbReference type="RuleBase" id="RU000356"/>
    </source>
</evidence>
<sequence>MKVLETVVEHMDEPEVIQPHLVALGARHATVEGYHTEYFRFYSKCLLEVWEMELGEEFIAEVRDSWKYMIDYIVRCMIQGYDISLTNQLDIFMKGDNFITLEQT</sequence>
<evidence type="ECO:0000256" key="7">
    <source>
        <dbReference type="ARBA" id="ARBA00030087"/>
    </source>
</evidence>
<dbReference type="InterPro" id="IPR000971">
    <property type="entry name" value="Globin"/>
</dbReference>
<organism evidence="10">
    <name type="scientific">Arion vulgaris</name>
    <dbReference type="NCBI Taxonomy" id="1028688"/>
    <lineage>
        <taxon>Eukaryota</taxon>
        <taxon>Metazoa</taxon>
        <taxon>Spiralia</taxon>
        <taxon>Lophotrochozoa</taxon>
        <taxon>Mollusca</taxon>
        <taxon>Gastropoda</taxon>
        <taxon>Heterobranchia</taxon>
        <taxon>Euthyneura</taxon>
        <taxon>Panpulmonata</taxon>
        <taxon>Eupulmonata</taxon>
        <taxon>Stylommatophora</taxon>
        <taxon>Helicina</taxon>
        <taxon>Arionoidea</taxon>
        <taxon>Arionidae</taxon>
        <taxon>Arion</taxon>
    </lineage>
</organism>
<reference evidence="10" key="1">
    <citation type="submission" date="2014-12" db="EMBL/GenBank/DDBJ databases">
        <title>Insight into the proteome of Arion vulgaris.</title>
        <authorList>
            <person name="Aradska J."/>
            <person name="Bulat T."/>
            <person name="Smidak R."/>
            <person name="Sarate P."/>
            <person name="Gangsoo J."/>
            <person name="Sialana F."/>
            <person name="Bilban M."/>
            <person name="Lubec G."/>
        </authorList>
    </citation>
    <scope>NUCLEOTIDE SEQUENCE</scope>
    <source>
        <tissue evidence="10">Skin</tissue>
    </source>
</reference>
<feature type="domain" description="Globin" evidence="9">
    <location>
        <begin position="1"/>
        <end position="82"/>
    </location>
</feature>
<evidence type="ECO:0000256" key="2">
    <source>
        <dbReference type="ARBA" id="ARBA00022448"/>
    </source>
</evidence>
<evidence type="ECO:0000256" key="1">
    <source>
        <dbReference type="ARBA" id="ARBA00013895"/>
    </source>
</evidence>
<dbReference type="GO" id="GO:0046872">
    <property type="term" value="F:metal ion binding"/>
    <property type="evidence" value="ECO:0007669"/>
    <property type="project" value="UniProtKB-KW"/>
</dbReference>
<accession>A0A0B6Z5X9</accession>
<dbReference type="GO" id="GO:0005344">
    <property type="term" value="F:oxygen carrier activity"/>
    <property type="evidence" value="ECO:0007669"/>
    <property type="project" value="UniProtKB-KW"/>
</dbReference>
<keyword evidence="3 8" id="KW-0349">Heme</keyword>
<protein>
    <recommendedName>
        <fullName evidence="1">Globin</fullName>
    </recommendedName>
    <alternativeName>
        <fullName evidence="7">Myoglobin</fullName>
    </alternativeName>
</protein>
<dbReference type="Gene3D" id="1.10.490.10">
    <property type="entry name" value="Globins"/>
    <property type="match status" value="1"/>
</dbReference>
<proteinExistence type="inferred from homology"/>
<dbReference type="PROSITE" id="PS01033">
    <property type="entry name" value="GLOBIN"/>
    <property type="match status" value="1"/>
</dbReference>
<evidence type="ECO:0000256" key="6">
    <source>
        <dbReference type="ARBA" id="ARBA00023179"/>
    </source>
</evidence>
<comment type="similarity">
    <text evidence="8">Belongs to the globin family.</text>
</comment>
<dbReference type="CDD" id="cd01040">
    <property type="entry name" value="Mb-like"/>
    <property type="match status" value="1"/>
</dbReference>
<name>A0A0B6Z5X9_9EUPU</name>
<gene>
    <name evidence="10" type="primary">ORF49484</name>
</gene>
<evidence type="ECO:0000256" key="5">
    <source>
        <dbReference type="ARBA" id="ARBA00023004"/>
    </source>
</evidence>
<dbReference type="InterPro" id="IPR009050">
    <property type="entry name" value="Globin-like_sf"/>
</dbReference>
<evidence type="ECO:0000256" key="3">
    <source>
        <dbReference type="ARBA" id="ARBA00022617"/>
    </source>
</evidence>
<dbReference type="SUPFAM" id="SSF46458">
    <property type="entry name" value="Globin-like"/>
    <property type="match status" value="1"/>
</dbReference>
<dbReference type="AlphaFoldDB" id="A0A0B6Z5X9"/>
<keyword evidence="5" id="KW-0408">Iron</keyword>
<dbReference type="GO" id="GO:0019825">
    <property type="term" value="F:oxygen binding"/>
    <property type="evidence" value="ECO:0007669"/>
    <property type="project" value="InterPro"/>
</dbReference>
<keyword evidence="6" id="KW-0514">Muscle protein</keyword>
<dbReference type="InterPro" id="IPR012292">
    <property type="entry name" value="Globin/Proto"/>
</dbReference>
<dbReference type="EMBL" id="HACG01016922">
    <property type="protein sequence ID" value="CEK63787.1"/>
    <property type="molecule type" value="Transcribed_RNA"/>
</dbReference>
<evidence type="ECO:0000259" key="9">
    <source>
        <dbReference type="PROSITE" id="PS01033"/>
    </source>
</evidence>
<keyword evidence="4" id="KW-0479">Metal-binding</keyword>
<dbReference type="InterPro" id="IPR044399">
    <property type="entry name" value="Mb-like_M"/>
</dbReference>
<dbReference type="Pfam" id="PF00042">
    <property type="entry name" value="Globin"/>
    <property type="match status" value="1"/>
</dbReference>
<evidence type="ECO:0000313" key="10">
    <source>
        <dbReference type="EMBL" id="CEK63787.1"/>
    </source>
</evidence>
<evidence type="ECO:0000256" key="4">
    <source>
        <dbReference type="ARBA" id="ARBA00022723"/>
    </source>
</evidence>
<keyword evidence="2 8" id="KW-0813">Transport</keyword>